<gene>
    <name evidence="1" type="ORF">RHTO0S_15e02630g</name>
</gene>
<organism evidence="1">
    <name type="scientific">Rhodotorula toruloides</name>
    <name type="common">Yeast</name>
    <name type="synonym">Rhodosporidium toruloides</name>
    <dbReference type="NCBI Taxonomy" id="5286"/>
    <lineage>
        <taxon>Eukaryota</taxon>
        <taxon>Fungi</taxon>
        <taxon>Dikarya</taxon>
        <taxon>Basidiomycota</taxon>
        <taxon>Pucciniomycotina</taxon>
        <taxon>Microbotryomycetes</taxon>
        <taxon>Sporidiobolales</taxon>
        <taxon>Sporidiobolaceae</taxon>
        <taxon>Rhodotorula</taxon>
    </lineage>
</organism>
<reference evidence="1" key="1">
    <citation type="journal article" date="2014" name="Genome Announc.">
        <title>Draft genome sequence of Rhodosporidium toruloides CECT1137, an oleaginous yeast of biotechnological interest.</title>
        <authorList>
            <person name="Morin N."/>
            <person name="Calcas X."/>
            <person name="Devillers H."/>
            <person name="Durrens P."/>
            <person name="Sherman D.J."/>
            <person name="Nicaud J.-M."/>
            <person name="Neuveglise C."/>
        </authorList>
    </citation>
    <scope>NUCLEOTIDE SEQUENCE</scope>
    <source>
        <strain evidence="1">CECT1137</strain>
    </source>
</reference>
<dbReference type="InterPro" id="IPR032675">
    <property type="entry name" value="LRR_dom_sf"/>
</dbReference>
<proteinExistence type="predicted"/>
<dbReference type="OrthoDB" id="2521297at2759"/>
<dbReference type="SUPFAM" id="SSF52047">
    <property type="entry name" value="RNI-like"/>
    <property type="match status" value="1"/>
</dbReference>
<evidence type="ECO:0000313" key="1">
    <source>
        <dbReference type="EMBL" id="CDR47841.1"/>
    </source>
</evidence>
<dbReference type="AlphaFoldDB" id="A0A061BL97"/>
<dbReference type="EMBL" id="LK052950">
    <property type="protein sequence ID" value="CDR47841.1"/>
    <property type="molecule type" value="Genomic_DNA"/>
</dbReference>
<accession>A0A061BL97</accession>
<dbReference type="Gene3D" id="3.80.10.10">
    <property type="entry name" value="Ribonuclease Inhibitor"/>
    <property type="match status" value="1"/>
</dbReference>
<sequence>MHAVLKKDALRRWCHAQACYCASRLLVLAATALSHLVRLEYPLLSCEAVEQTLRSCCSPQTPSLPLELLPLILSSFSSDAIDAREVYVERTAFYSMCALVHRTWTQIARRLRAEELFVSRTSDPLLRFVLPKPPDVSALRILVVDSSFPENSIVAQDLYPLFAVCHNLVSLSLIDIRHLELGSLSCLTGLVRLHLHKVVILPRSVSTPSAEPEFSLPRLTHLSLSTIAFGRWLPTFSQVLDPEALPSLEAVELWDCELGWSFFPPGSHTIRTFPNITSLSCDISAWPLLHLQQLDLPNLNLLNLSHRTLGDLINPETVARYLPNGGRLPFPIKHLRIEWTDPAMLSHRLDNPLPYDLALISDCACIIQNSRREPLFKGLESMTIPPLTASYARTHFRHYYTELGVPVVQYSEDEIERSSRREANSAWFRSGFWREVERRSRD</sequence>
<name>A0A061BL97_RHOTO</name>
<protein>
    <submittedName>
        <fullName evidence="1">RHTO0S15e02630g1_1</fullName>
    </submittedName>
</protein>